<keyword evidence="17" id="KW-1185">Reference proteome</keyword>
<dbReference type="EMBL" id="LWGR01000003">
    <property type="protein sequence ID" value="KZM75349.1"/>
    <property type="molecule type" value="Genomic_DNA"/>
</dbReference>
<evidence type="ECO:0000256" key="9">
    <source>
        <dbReference type="ARBA" id="ARBA00023315"/>
    </source>
</evidence>
<dbReference type="InterPro" id="IPR031641">
    <property type="entry name" value="PapA_C"/>
</dbReference>
<evidence type="ECO:0000256" key="10">
    <source>
        <dbReference type="ARBA" id="ARBA00030465"/>
    </source>
</evidence>
<evidence type="ECO:0000256" key="13">
    <source>
        <dbReference type="SAM" id="MobiDB-lite"/>
    </source>
</evidence>
<dbReference type="Proteomes" id="UP000076512">
    <property type="component" value="Unassembled WGS sequence"/>
</dbReference>
<evidence type="ECO:0000313" key="17">
    <source>
        <dbReference type="Proteomes" id="UP000076512"/>
    </source>
</evidence>
<dbReference type="EMBL" id="KP161205">
    <property type="protein sequence ID" value="AJO72727.1"/>
    <property type="molecule type" value="Genomic_DNA"/>
</dbReference>
<feature type="compositionally biased region" description="Basic and acidic residues" evidence="13">
    <location>
        <begin position="391"/>
        <end position="407"/>
    </location>
</feature>
<keyword evidence="9 15" id="KW-0012">Acyltransferase</keyword>
<feature type="region of interest" description="Disordered" evidence="13">
    <location>
        <begin position="388"/>
        <end position="407"/>
    </location>
</feature>
<dbReference type="GO" id="GO:0016746">
    <property type="term" value="F:acyltransferase activity"/>
    <property type="evidence" value="ECO:0007669"/>
    <property type="project" value="UniProtKB-KW"/>
</dbReference>
<name>A0A0U1Z2F6_9NOCA</name>
<evidence type="ECO:0000259" key="14">
    <source>
        <dbReference type="Pfam" id="PF16911"/>
    </source>
</evidence>
<comment type="catalytic activity">
    <reaction evidence="2">
        <text>2 a mycocerosyl-[mycocerosic acid synthase] + a phenolphthiocerol = a dimycocerosyl phenolphthiocerol + 2 holo-[mycocerosic acid synthase].</text>
        <dbReference type="EC" id="2.3.1.282"/>
    </reaction>
</comment>
<evidence type="ECO:0000256" key="11">
    <source>
        <dbReference type="ARBA" id="ARBA00032317"/>
    </source>
</evidence>
<dbReference type="OrthoDB" id="3318646at2"/>
<keyword evidence="7" id="KW-0444">Lipid biosynthesis</keyword>
<reference evidence="16 17" key="3">
    <citation type="submission" date="2016-04" db="EMBL/GenBank/DDBJ databases">
        <authorList>
            <person name="Evans L.H."/>
            <person name="Alamgir A."/>
            <person name="Owens N."/>
            <person name="Weber N.D."/>
            <person name="Virtaneva K."/>
            <person name="Barbian K."/>
            <person name="Babar A."/>
            <person name="Rosenke K."/>
        </authorList>
    </citation>
    <scope>NUCLEOTIDE SEQUENCE [LARGE SCALE GENOMIC DNA]</scope>
    <source>
        <strain evidence="16 17">IFM 0406</strain>
    </source>
</reference>
<evidence type="ECO:0000256" key="12">
    <source>
        <dbReference type="ARBA" id="ARBA00033407"/>
    </source>
</evidence>
<comment type="catalytic activity">
    <reaction evidence="1">
        <text>2 a mycocerosyl-[mycocerosic acid synthase] + a phthiocerol = a dimycocerosyl phthiocerol + 2 holo-[mycocerosic acid synthase].</text>
        <dbReference type="EC" id="2.3.1.282"/>
    </reaction>
</comment>
<dbReference type="Pfam" id="PF16911">
    <property type="entry name" value="PapA_C"/>
    <property type="match status" value="1"/>
</dbReference>
<dbReference type="STRING" id="455432.AWN90_18325"/>
<organism evidence="15">
    <name type="scientific">Nocardia terpenica</name>
    <dbReference type="NCBI Taxonomy" id="455432"/>
    <lineage>
        <taxon>Bacteria</taxon>
        <taxon>Bacillati</taxon>
        <taxon>Actinomycetota</taxon>
        <taxon>Actinomycetes</taxon>
        <taxon>Mycobacteriales</taxon>
        <taxon>Nocardiaceae</taxon>
        <taxon>Nocardia</taxon>
    </lineage>
</organism>
<reference evidence="15" key="1">
    <citation type="submission" date="2014-11" db="EMBL/GenBank/DDBJ databases">
        <authorList>
            <person name="Zhu J."/>
            <person name="Qi W."/>
            <person name="Song R."/>
        </authorList>
    </citation>
    <scope>NUCLEOTIDE SEQUENCE</scope>
    <source>
        <strain evidence="15">IFM 0406</strain>
    </source>
</reference>
<gene>
    <name evidence="15" type="primary">nbrS1</name>
    <name evidence="16" type="ORF">AWN90_18325</name>
</gene>
<dbReference type="SUPFAM" id="SSF52777">
    <property type="entry name" value="CoA-dependent acyltransferases"/>
    <property type="match status" value="2"/>
</dbReference>
<dbReference type="Gene3D" id="3.30.559.10">
    <property type="entry name" value="Chloramphenicol acetyltransferase-like domain"/>
    <property type="match status" value="1"/>
</dbReference>
<dbReference type="EC" id="2.3.1.282" evidence="5"/>
<feature type="domain" description="Phthiocerol/phthiodiolone dimycocerosyl transferase C-terminal" evidence="14">
    <location>
        <begin position="190"/>
        <end position="395"/>
    </location>
</feature>
<keyword evidence="8 15" id="KW-0808">Transferase</keyword>
<dbReference type="InterPro" id="IPR023213">
    <property type="entry name" value="CAT-like_dom_sf"/>
</dbReference>
<evidence type="ECO:0000256" key="2">
    <source>
        <dbReference type="ARBA" id="ARBA00000625"/>
    </source>
</evidence>
<dbReference type="Gene3D" id="3.30.559.30">
    <property type="entry name" value="Nonribosomal peptide synthetase, condensation domain"/>
    <property type="match status" value="1"/>
</dbReference>
<proteinExistence type="inferred from homology"/>
<evidence type="ECO:0000256" key="4">
    <source>
        <dbReference type="ARBA" id="ARBA00006558"/>
    </source>
</evidence>
<keyword evidence="7" id="KW-0443">Lipid metabolism</keyword>
<comment type="catalytic activity">
    <reaction evidence="3">
        <text>2 a mycocerosyl-[mycocerosic acid synthase] + a phthiodiolone = a dimycocerosyl phthiodiolone + 2 holo-[mycocerosic acid synthase].</text>
        <dbReference type="EC" id="2.3.1.282"/>
    </reaction>
</comment>
<evidence type="ECO:0000256" key="6">
    <source>
        <dbReference type="ARBA" id="ARBA00013449"/>
    </source>
</evidence>
<dbReference type="RefSeq" id="WP_067582559.1">
    <property type="nucleotide sequence ID" value="NZ_JABMCZ010000001.1"/>
</dbReference>
<comment type="similarity">
    <text evidence="4">Belongs to the acyltransferase PapA5 family.</text>
</comment>
<accession>A0A0U1Z2F6</accession>
<dbReference type="AlphaFoldDB" id="A0A0U1Z2F6"/>
<evidence type="ECO:0000256" key="7">
    <source>
        <dbReference type="ARBA" id="ARBA00022516"/>
    </source>
</evidence>
<reference evidence="15" key="2">
    <citation type="journal article" date="2016" name="Org. Biomol. Chem.">
        <title>Target-specific identification and characterization of the putative gene cluster for brasilinolide biosynthesis revealing the mechanistic insights and combinatorial synthetic utility of 2-deoxy-l-fucose biosynthetic enzymes.</title>
        <authorList>
            <person name="Chiu H.T."/>
            <person name="Weng C.P."/>
            <person name="Lin Y.C."/>
            <person name="Chen K.H."/>
        </authorList>
    </citation>
    <scope>NUCLEOTIDE SEQUENCE</scope>
    <source>
        <strain evidence="15">IFM 0406</strain>
    </source>
</reference>
<protein>
    <recommendedName>
        <fullName evidence="6">Phthiocerol/phthiodiolone dimycocerosyl transferase</fullName>
        <ecNumber evidence="5">2.3.1.282</ecNumber>
    </recommendedName>
    <alternativeName>
        <fullName evidence="12">Acyltransferase PapA5</fullName>
    </alternativeName>
    <alternativeName>
        <fullName evidence="10">Phthiocerol/phthiodiolone O-acyltransferase</fullName>
    </alternativeName>
    <alternativeName>
        <fullName evidence="11">Polyketide synthase-associated protein A5</fullName>
    </alternativeName>
</protein>
<sequence length="422" mass="45770">MTEVGFRRPLAPTEKSFAQNDAFSGYVMRTVGRIDRDALQAAYSAVCQAFPVLAATLQTSDGETYLVESADTPEPRFHEGDPDEPLTGAAMDSSRALSALNVVGNGDESSVALMGNHSISDGSFFLEVLTSLWSAYSAALAGATVDLPRRPFPKSLEELLAERGIERRSAAAPSEAPRSPAPEPERVEVVQRSAQFRLTEAETTALVDLGHREHVTINGLLSGAILLAEAEVSGRPLAEFQYIFPVNIRHRFTPPVGPTEGTIVLGYIGFEVPEIAEPDAVTIGRAVGDQLKARMSDDSLLTSFLDLAEYRSAGARAQNAEAAQDSGAPAQQRGPAIISLTNWGRIPRLQLPDDLRMTNFHSARRTKAPVGHARPTNVSRYTASTFNGRLGIEHHSPSPEEKRDSQRRLDALSEVLRRLIKH</sequence>
<evidence type="ECO:0000256" key="3">
    <source>
        <dbReference type="ARBA" id="ARBA00001907"/>
    </source>
</evidence>
<evidence type="ECO:0000256" key="8">
    <source>
        <dbReference type="ARBA" id="ARBA00022679"/>
    </source>
</evidence>
<evidence type="ECO:0000256" key="1">
    <source>
        <dbReference type="ARBA" id="ARBA00000026"/>
    </source>
</evidence>
<feature type="region of interest" description="Disordered" evidence="13">
    <location>
        <begin position="166"/>
        <end position="188"/>
    </location>
</feature>
<evidence type="ECO:0000256" key="5">
    <source>
        <dbReference type="ARBA" id="ARBA00012866"/>
    </source>
</evidence>
<evidence type="ECO:0000313" key="15">
    <source>
        <dbReference type="EMBL" id="AJO72727.1"/>
    </source>
</evidence>
<evidence type="ECO:0000313" key="16">
    <source>
        <dbReference type="EMBL" id="KZM75349.1"/>
    </source>
</evidence>